<protein>
    <submittedName>
        <fullName evidence="1">Uncharacterized protein</fullName>
    </submittedName>
</protein>
<gene>
    <name evidence="1" type="ORF">LEP1GSC105_3328</name>
</gene>
<dbReference type="Proteomes" id="UP000001340">
    <property type="component" value="Unassembled WGS sequence"/>
</dbReference>
<evidence type="ECO:0000313" key="2">
    <source>
        <dbReference type="Proteomes" id="UP000001340"/>
    </source>
</evidence>
<evidence type="ECO:0000313" key="1">
    <source>
        <dbReference type="EMBL" id="EKR56336.1"/>
    </source>
</evidence>
<sequence>MIVFTIRTYKNGIESWFVPFVFFETHRCKIPDFFIQTLHKRRYLESLFKRIKIFLENFLLSHQLEQSKFRNNQNSQ</sequence>
<dbReference type="EMBL" id="AHNR02000016">
    <property type="protein sequence ID" value="EKR56336.1"/>
    <property type="molecule type" value="Genomic_DNA"/>
</dbReference>
<organism evidence="1 2">
    <name type="scientific">Leptospira interrogans str. UI 12758</name>
    <dbReference type="NCBI Taxonomy" id="1049938"/>
    <lineage>
        <taxon>Bacteria</taxon>
        <taxon>Pseudomonadati</taxon>
        <taxon>Spirochaetota</taxon>
        <taxon>Spirochaetia</taxon>
        <taxon>Leptospirales</taxon>
        <taxon>Leptospiraceae</taxon>
        <taxon>Leptospira</taxon>
    </lineage>
</organism>
<comment type="caution">
    <text evidence="1">The sequence shown here is derived from an EMBL/GenBank/DDBJ whole genome shotgun (WGS) entry which is preliminary data.</text>
</comment>
<proteinExistence type="predicted"/>
<reference evidence="1 2" key="1">
    <citation type="submission" date="2012-10" db="EMBL/GenBank/DDBJ databases">
        <authorList>
            <person name="Harkins D.M."/>
            <person name="Durkin A.S."/>
            <person name="Brinkac L.M."/>
            <person name="Haft D.H."/>
            <person name="Selengut J.D."/>
            <person name="Sanka R."/>
            <person name="DePew J."/>
            <person name="Purushe J."/>
            <person name="Chanthongthip A."/>
            <person name="Lattana O."/>
            <person name="Phetsouvanh R."/>
            <person name="Newton P.N."/>
            <person name="Vinetz J.M."/>
            <person name="Sutton G.G."/>
            <person name="Nierman W.C."/>
            <person name="Fouts D.E."/>
        </authorList>
    </citation>
    <scope>NUCLEOTIDE SEQUENCE [LARGE SCALE GENOMIC DNA]</scope>
    <source>
        <strain evidence="1 2">UI 12758</strain>
    </source>
</reference>
<dbReference type="AlphaFoldDB" id="A0A0E2D8X3"/>
<name>A0A0E2D8X3_LEPIR</name>
<accession>A0A0E2D8X3</accession>